<proteinExistence type="predicted"/>
<dbReference type="Proteomes" id="UP000054703">
    <property type="component" value="Unassembled WGS sequence"/>
</dbReference>
<keyword evidence="3" id="KW-1185">Reference proteome</keyword>
<dbReference type="STRING" id="45074.Lsan_0558"/>
<protein>
    <submittedName>
        <fullName evidence="2">Uncharacterized protein</fullName>
    </submittedName>
</protein>
<reference evidence="2 3" key="1">
    <citation type="submission" date="2015-11" db="EMBL/GenBank/DDBJ databases">
        <title>Genomic analysis of 38 Legionella species identifies large and diverse effector repertoires.</title>
        <authorList>
            <person name="Burstein D."/>
            <person name="Amaro F."/>
            <person name="Zusman T."/>
            <person name="Lifshitz Z."/>
            <person name="Cohen O."/>
            <person name="Gilbert J.A."/>
            <person name="Pupko T."/>
            <person name="Shuman H.A."/>
            <person name="Segal G."/>
        </authorList>
    </citation>
    <scope>NUCLEOTIDE SEQUENCE [LARGE SCALE GENOMIC DNA]</scope>
    <source>
        <strain evidence="2 3">SC-63-C7</strain>
    </source>
</reference>
<dbReference type="RefSeq" id="WP_058513019.1">
    <property type="nucleotide sequence ID" value="NZ_CAAAIH010000004.1"/>
</dbReference>
<organism evidence="2 3">
    <name type="scientific">Legionella santicrucis</name>
    <dbReference type="NCBI Taxonomy" id="45074"/>
    <lineage>
        <taxon>Bacteria</taxon>
        <taxon>Pseudomonadati</taxon>
        <taxon>Pseudomonadota</taxon>
        <taxon>Gammaproteobacteria</taxon>
        <taxon>Legionellales</taxon>
        <taxon>Legionellaceae</taxon>
        <taxon>Legionella</taxon>
    </lineage>
</organism>
<sequence length="120" mass="13182">MYQLANKLLFLILTLMSSSLFSAISTPIEITLEPNKPTVLTNSNTRIAMLCEIHAASNTKNNVTINIMSGKGVFNGTTFRQGDFMVWTIYNMQQIPFTADPGTKAQVTNLGSYTLKAVCV</sequence>
<accession>A0A0W0ZBP6</accession>
<keyword evidence="1" id="KW-0732">Signal</keyword>
<dbReference type="OrthoDB" id="5652264at2"/>
<comment type="caution">
    <text evidence="2">The sequence shown here is derived from an EMBL/GenBank/DDBJ whole genome shotgun (WGS) entry which is preliminary data.</text>
</comment>
<gene>
    <name evidence="2" type="ORF">Lsan_0558</name>
</gene>
<name>A0A0W0ZBP6_9GAMM</name>
<evidence type="ECO:0000313" key="3">
    <source>
        <dbReference type="Proteomes" id="UP000054703"/>
    </source>
</evidence>
<evidence type="ECO:0000313" key="2">
    <source>
        <dbReference type="EMBL" id="KTD66613.1"/>
    </source>
</evidence>
<dbReference type="AlphaFoldDB" id="A0A0W0ZBP6"/>
<dbReference type="PATRIC" id="fig|45074.5.peg.588"/>
<dbReference type="EMBL" id="LNYU01000009">
    <property type="protein sequence ID" value="KTD66613.1"/>
    <property type="molecule type" value="Genomic_DNA"/>
</dbReference>
<feature type="chain" id="PRO_5006918512" evidence="1">
    <location>
        <begin position="23"/>
        <end position="120"/>
    </location>
</feature>
<evidence type="ECO:0000256" key="1">
    <source>
        <dbReference type="SAM" id="SignalP"/>
    </source>
</evidence>
<feature type="signal peptide" evidence="1">
    <location>
        <begin position="1"/>
        <end position="22"/>
    </location>
</feature>